<organism evidence="6 7">
    <name type="scientific">Cupriavidus basilensis</name>
    <dbReference type="NCBI Taxonomy" id="68895"/>
    <lineage>
        <taxon>Bacteria</taxon>
        <taxon>Pseudomonadati</taxon>
        <taxon>Pseudomonadota</taxon>
        <taxon>Betaproteobacteria</taxon>
        <taxon>Burkholderiales</taxon>
        <taxon>Burkholderiaceae</taxon>
        <taxon>Cupriavidus</taxon>
    </lineage>
</organism>
<evidence type="ECO:0000313" key="6">
    <source>
        <dbReference type="EMBL" id="AJG21150.1"/>
    </source>
</evidence>
<sequence>MDLRLVRSFMAVARHGSVTAAAGSLGLTQPALSQHLRIFAQSLGVPLFGRVGRQLELTDAGRQLVLALEPVLDQLERVIVSAASQHGAVEGTLRIGATHTYLSALVMPAAQALVDAHPGLDIQVFEFAAAEVDRSLLDGQIDLGLAFAKDAPKRIEQVPLFSETLALIAPAHKLPREQETVTLAQLGALPLALLPERFAMRRQIDAATQAAGIMLRPRLEGPSVEALLRAVLGGRLYTIASPLALHIAGTRRSGSFAGLAYAPLTHPGFGRTAALHRRRGRPDSPAATAFMDTLGKVIRDAAGSGYLIPG</sequence>
<evidence type="ECO:0000259" key="5">
    <source>
        <dbReference type="PROSITE" id="PS50931"/>
    </source>
</evidence>
<comment type="similarity">
    <text evidence="1">Belongs to the LysR transcriptional regulatory family.</text>
</comment>
<dbReference type="Gene3D" id="1.10.10.10">
    <property type="entry name" value="Winged helix-like DNA-binding domain superfamily/Winged helix DNA-binding domain"/>
    <property type="match status" value="1"/>
</dbReference>
<dbReference type="GO" id="GO:0005829">
    <property type="term" value="C:cytosol"/>
    <property type="evidence" value="ECO:0007669"/>
    <property type="project" value="TreeGrafter"/>
</dbReference>
<evidence type="ECO:0000256" key="3">
    <source>
        <dbReference type="ARBA" id="ARBA00023125"/>
    </source>
</evidence>
<dbReference type="EMBL" id="CP010536">
    <property type="protein sequence ID" value="AJG21150.1"/>
    <property type="molecule type" value="Genomic_DNA"/>
</dbReference>
<evidence type="ECO:0000256" key="1">
    <source>
        <dbReference type="ARBA" id="ARBA00009437"/>
    </source>
</evidence>
<dbReference type="AlphaFoldDB" id="A0A0C4YEI4"/>
<keyword evidence="2" id="KW-0805">Transcription regulation</keyword>
<dbReference type="Proteomes" id="UP000031843">
    <property type="component" value="Chromosome main"/>
</dbReference>
<gene>
    <name evidence="6" type="ORF">RR42_m3790</name>
</gene>
<keyword evidence="3" id="KW-0238">DNA-binding</keyword>
<feature type="domain" description="HTH lysR-type" evidence="5">
    <location>
        <begin position="1"/>
        <end position="58"/>
    </location>
</feature>
<dbReference type="SUPFAM" id="SSF46785">
    <property type="entry name" value="Winged helix' DNA-binding domain"/>
    <property type="match status" value="1"/>
</dbReference>
<dbReference type="InterPro" id="IPR000847">
    <property type="entry name" value="LysR_HTH_N"/>
</dbReference>
<dbReference type="PRINTS" id="PR00039">
    <property type="entry name" value="HTHLYSR"/>
</dbReference>
<dbReference type="GO" id="GO:0003700">
    <property type="term" value="F:DNA-binding transcription factor activity"/>
    <property type="evidence" value="ECO:0007669"/>
    <property type="project" value="InterPro"/>
</dbReference>
<evidence type="ECO:0000256" key="2">
    <source>
        <dbReference type="ARBA" id="ARBA00023015"/>
    </source>
</evidence>
<dbReference type="Pfam" id="PF00126">
    <property type="entry name" value="HTH_1"/>
    <property type="match status" value="1"/>
</dbReference>
<dbReference type="STRING" id="68895.RR42_m3790"/>
<dbReference type="InterPro" id="IPR036390">
    <property type="entry name" value="WH_DNA-bd_sf"/>
</dbReference>
<accession>A0A0C4YEI4</accession>
<dbReference type="PROSITE" id="PS50931">
    <property type="entry name" value="HTH_LYSR"/>
    <property type="match status" value="1"/>
</dbReference>
<dbReference type="KEGG" id="cbw:RR42_m3790"/>
<dbReference type="PANTHER" id="PTHR30419">
    <property type="entry name" value="HTH-TYPE TRANSCRIPTIONAL REGULATOR YBHD"/>
    <property type="match status" value="1"/>
</dbReference>
<evidence type="ECO:0000313" key="7">
    <source>
        <dbReference type="Proteomes" id="UP000031843"/>
    </source>
</evidence>
<proteinExistence type="inferred from homology"/>
<dbReference type="GO" id="GO:0003677">
    <property type="term" value="F:DNA binding"/>
    <property type="evidence" value="ECO:0007669"/>
    <property type="project" value="UniProtKB-KW"/>
</dbReference>
<dbReference type="FunFam" id="1.10.10.10:FF:000001">
    <property type="entry name" value="LysR family transcriptional regulator"/>
    <property type="match status" value="1"/>
</dbReference>
<keyword evidence="7" id="KW-1185">Reference proteome</keyword>
<reference evidence="6 7" key="1">
    <citation type="journal article" date="2015" name="Genome Announc.">
        <title>Complete Genome Sequence of Cupriavidus basilensis 4G11, Isolated from the Oak Ridge Field Research Center Site.</title>
        <authorList>
            <person name="Ray J."/>
            <person name="Waters R.J."/>
            <person name="Skerker J.M."/>
            <person name="Kuehl J.V."/>
            <person name="Price M.N."/>
            <person name="Huang J."/>
            <person name="Chakraborty R."/>
            <person name="Arkin A.P."/>
            <person name="Deutschbauer A."/>
        </authorList>
    </citation>
    <scope>NUCLEOTIDE SEQUENCE [LARGE SCALE GENOMIC DNA]</scope>
    <source>
        <strain evidence="6">4G11</strain>
    </source>
</reference>
<evidence type="ECO:0000256" key="4">
    <source>
        <dbReference type="ARBA" id="ARBA00023163"/>
    </source>
</evidence>
<dbReference type="Gene3D" id="3.40.190.290">
    <property type="match status" value="1"/>
</dbReference>
<protein>
    <submittedName>
        <fullName evidence="6">Putative LysR-family transcriptional regulator</fullName>
    </submittedName>
</protein>
<dbReference type="InterPro" id="IPR005119">
    <property type="entry name" value="LysR_subst-bd"/>
</dbReference>
<dbReference type="Pfam" id="PF03466">
    <property type="entry name" value="LysR_substrate"/>
    <property type="match status" value="1"/>
</dbReference>
<name>A0A0C4YEI4_9BURK</name>
<dbReference type="CDD" id="cd05466">
    <property type="entry name" value="PBP2_LTTR_substrate"/>
    <property type="match status" value="1"/>
</dbReference>
<dbReference type="SUPFAM" id="SSF53850">
    <property type="entry name" value="Periplasmic binding protein-like II"/>
    <property type="match status" value="1"/>
</dbReference>
<dbReference type="InterPro" id="IPR050950">
    <property type="entry name" value="HTH-type_LysR_regulators"/>
</dbReference>
<keyword evidence="4" id="KW-0804">Transcription</keyword>
<dbReference type="InterPro" id="IPR036388">
    <property type="entry name" value="WH-like_DNA-bd_sf"/>
</dbReference>